<name>A0AAX3ZAP9_STRRO</name>
<sequence length="392" mass="41612">MNSSALSGYAFDLERSTGVGPTTSTLREHLTGQLQRLLDAADVTCSWARDAVRLLPGLLGPVAGRPLDAGPPSPSFVSDDHSPAELSVSFASDGVPTVRVLVEPGCGARTVADSGRAGLRALHRMASCWNVDAEPVARVKDLFLPAAARGPFSLWCALDLRRSGPPGVKVYLNPEAHSGDRAAEVVEEALTRFGFGPAWPALTARAASWCPDRGRLLFFALDLGHWQEPRVKLYIAHQGFSVEEAEAVAGLLPGGTPQRVGDFCRTVGGGARRFDRLPLVSCLSFTRRDRERPSGHTLHVPVRDYARDDCVARDRAAAVLGAHGGGGTALLDKALAAMTPRRLSDGVGLISYVSLARSTAGPPRVTVYLSPEAYAIHPPHDLPRDTALGEGA</sequence>
<accession>A0AAX3ZAP9</accession>
<dbReference type="InterPro" id="IPR017795">
    <property type="entry name" value="ABBA_NscD-like"/>
</dbReference>
<dbReference type="InterPro" id="IPR033964">
    <property type="entry name" value="ABBA"/>
</dbReference>
<gene>
    <name evidence="2" type="ORF">P7W03_00795</name>
</gene>
<dbReference type="SFLD" id="SFLDS00036">
    <property type="entry name" value="Aromatic_Prenyltransferase"/>
    <property type="match status" value="1"/>
</dbReference>
<dbReference type="Pfam" id="PF11991">
    <property type="entry name" value="Trp_DMAT"/>
    <property type="match status" value="1"/>
</dbReference>
<dbReference type="EMBL" id="CP121271">
    <property type="protein sequence ID" value="WMC84191.1"/>
    <property type="molecule type" value="Genomic_DNA"/>
</dbReference>
<dbReference type="AlphaFoldDB" id="A0AAX3ZAP9"/>
<dbReference type="SFLD" id="SFLDG01162">
    <property type="entry name" value="I"/>
    <property type="match status" value="1"/>
</dbReference>
<dbReference type="RefSeq" id="WP_063738628.1">
    <property type="nucleotide sequence ID" value="NZ_CP121271.1"/>
</dbReference>
<dbReference type="GO" id="GO:0009820">
    <property type="term" value="P:alkaloid metabolic process"/>
    <property type="evidence" value="ECO:0007669"/>
    <property type="project" value="InterPro"/>
</dbReference>
<evidence type="ECO:0000256" key="1">
    <source>
        <dbReference type="ARBA" id="ARBA00022679"/>
    </source>
</evidence>
<reference evidence="2" key="1">
    <citation type="submission" date="2023-03" db="EMBL/GenBank/DDBJ databases">
        <title>Borrelidin-producing and root-colonizing Streptomyces rochei is a potent biopesticide for soil-borne oomycete-caused plant diseases.</title>
        <authorList>
            <person name="Zhou D."/>
            <person name="Wang X."/>
            <person name="Navarro-Munoz J.C."/>
            <person name="Li W."/>
            <person name="Li J."/>
            <person name="Jiu M."/>
            <person name="Deng S."/>
            <person name="Ye Y."/>
            <person name="Daly P."/>
            <person name="Wei L."/>
        </authorList>
    </citation>
    <scope>NUCLEOTIDE SEQUENCE</scope>
    <source>
        <strain evidence="2">JK1</strain>
    </source>
</reference>
<keyword evidence="1" id="KW-0808">Transferase</keyword>
<dbReference type="GeneID" id="90940518"/>
<proteinExistence type="predicted"/>
<evidence type="ECO:0000313" key="3">
    <source>
        <dbReference type="Proteomes" id="UP001231701"/>
    </source>
</evidence>
<organism evidence="2 3">
    <name type="scientific">Streptomyces rochei</name>
    <name type="common">Streptomyces parvullus</name>
    <dbReference type="NCBI Taxonomy" id="1928"/>
    <lineage>
        <taxon>Bacteria</taxon>
        <taxon>Bacillati</taxon>
        <taxon>Actinomycetota</taxon>
        <taxon>Actinomycetes</taxon>
        <taxon>Kitasatosporales</taxon>
        <taxon>Streptomycetaceae</taxon>
        <taxon>Streptomyces</taxon>
        <taxon>Streptomyces rochei group</taxon>
    </lineage>
</organism>
<dbReference type="GO" id="GO:0016765">
    <property type="term" value="F:transferase activity, transferring alkyl or aryl (other than methyl) groups"/>
    <property type="evidence" value="ECO:0007669"/>
    <property type="project" value="InterPro"/>
</dbReference>
<dbReference type="Proteomes" id="UP001231701">
    <property type="component" value="Chromosome"/>
</dbReference>
<protein>
    <submittedName>
        <fullName evidence="2">Tryptophan dimethylallyltransferase family protein</fullName>
    </submittedName>
</protein>
<evidence type="ECO:0000313" key="2">
    <source>
        <dbReference type="EMBL" id="WMC84191.1"/>
    </source>
</evidence>